<name>A0A5B7HNU0_PORTR</name>
<proteinExistence type="predicted"/>
<protein>
    <submittedName>
        <fullName evidence="1">Uncharacterized protein</fullName>
    </submittedName>
</protein>
<evidence type="ECO:0000313" key="2">
    <source>
        <dbReference type="Proteomes" id="UP000324222"/>
    </source>
</evidence>
<accession>A0A5B7HNU0</accession>
<organism evidence="1 2">
    <name type="scientific">Portunus trituberculatus</name>
    <name type="common">Swimming crab</name>
    <name type="synonym">Neptunus trituberculatus</name>
    <dbReference type="NCBI Taxonomy" id="210409"/>
    <lineage>
        <taxon>Eukaryota</taxon>
        <taxon>Metazoa</taxon>
        <taxon>Ecdysozoa</taxon>
        <taxon>Arthropoda</taxon>
        <taxon>Crustacea</taxon>
        <taxon>Multicrustacea</taxon>
        <taxon>Malacostraca</taxon>
        <taxon>Eumalacostraca</taxon>
        <taxon>Eucarida</taxon>
        <taxon>Decapoda</taxon>
        <taxon>Pleocyemata</taxon>
        <taxon>Brachyura</taxon>
        <taxon>Eubrachyura</taxon>
        <taxon>Portunoidea</taxon>
        <taxon>Portunidae</taxon>
        <taxon>Portuninae</taxon>
        <taxon>Portunus</taxon>
    </lineage>
</organism>
<dbReference type="EMBL" id="VSRR010035894">
    <property type="protein sequence ID" value="MPC73012.1"/>
    <property type="molecule type" value="Genomic_DNA"/>
</dbReference>
<reference evidence="1 2" key="1">
    <citation type="submission" date="2019-05" db="EMBL/GenBank/DDBJ databases">
        <title>Another draft genome of Portunus trituberculatus and its Hox gene families provides insights of decapod evolution.</title>
        <authorList>
            <person name="Jeong J.-H."/>
            <person name="Song I."/>
            <person name="Kim S."/>
            <person name="Choi T."/>
            <person name="Kim D."/>
            <person name="Ryu S."/>
            <person name="Kim W."/>
        </authorList>
    </citation>
    <scope>NUCLEOTIDE SEQUENCE [LARGE SCALE GENOMIC DNA]</scope>
    <source>
        <tissue evidence="1">Muscle</tissue>
    </source>
</reference>
<gene>
    <name evidence="1" type="ORF">E2C01_067328</name>
</gene>
<evidence type="ECO:0000313" key="1">
    <source>
        <dbReference type="EMBL" id="MPC73012.1"/>
    </source>
</evidence>
<comment type="caution">
    <text evidence="1">The sequence shown here is derived from an EMBL/GenBank/DDBJ whole genome shotgun (WGS) entry which is preliminary data.</text>
</comment>
<sequence length="109" mass="12366">MLVCELSYATSVIWPLCLESLQDPSQPLYQPSSDSGSDDLFYSGLLRQEETGPLQAPYHYSSPQSLLIQRTIRKLPPTRQTSNVFLYPLYNSRLTCLTLSLLPALPRFK</sequence>
<dbReference type="Proteomes" id="UP000324222">
    <property type="component" value="Unassembled WGS sequence"/>
</dbReference>
<dbReference type="AlphaFoldDB" id="A0A5B7HNU0"/>
<keyword evidence="2" id="KW-1185">Reference proteome</keyword>